<accession>A0A8J3YWU9</accession>
<keyword evidence="2" id="KW-1185">Reference proteome</keyword>
<gene>
    <name evidence="1" type="ORF">Val02_81170</name>
</gene>
<comment type="caution">
    <text evidence="1">The sequence shown here is derived from an EMBL/GenBank/DDBJ whole genome shotgun (WGS) entry which is preliminary data.</text>
</comment>
<proteinExistence type="predicted"/>
<sequence length="82" mass="9427">MISALDALRDYIDRGFPAHYAYRGRPYLAAGFLQRMLRDLPVERLPDRYRDAVRRQVDPIEPVALATYHDAAVTLVLAHCSR</sequence>
<organism evidence="1 2">
    <name type="scientific">Virgisporangium aliadipatigenens</name>
    <dbReference type="NCBI Taxonomy" id="741659"/>
    <lineage>
        <taxon>Bacteria</taxon>
        <taxon>Bacillati</taxon>
        <taxon>Actinomycetota</taxon>
        <taxon>Actinomycetes</taxon>
        <taxon>Micromonosporales</taxon>
        <taxon>Micromonosporaceae</taxon>
        <taxon>Virgisporangium</taxon>
    </lineage>
</organism>
<dbReference type="AlphaFoldDB" id="A0A8J3YWU9"/>
<name>A0A8J3YWU9_9ACTN</name>
<protein>
    <submittedName>
        <fullName evidence="1">Uncharacterized protein</fullName>
    </submittedName>
</protein>
<dbReference type="Proteomes" id="UP000619260">
    <property type="component" value="Unassembled WGS sequence"/>
</dbReference>
<reference evidence="1" key="1">
    <citation type="submission" date="2021-01" db="EMBL/GenBank/DDBJ databases">
        <title>Whole genome shotgun sequence of Virgisporangium aliadipatigenens NBRC 105644.</title>
        <authorList>
            <person name="Komaki H."/>
            <person name="Tamura T."/>
        </authorList>
    </citation>
    <scope>NUCLEOTIDE SEQUENCE</scope>
    <source>
        <strain evidence="1">NBRC 105644</strain>
    </source>
</reference>
<evidence type="ECO:0000313" key="2">
    <source>
        <dbReference type="Proteomes" id="UP000619260"/>
    </source>
</evidence>
<evidence type="ECO:0000313" key="1">
    <source>
        <dbReference type="EMBL" id="GIJ51231.1"/>
    </source>
</evidence>
<dbReference type="RefSeq" id="WP_203904641.1">
    <property type="nucleotide sequence ID" value="NZ_BOPF01000045.1"/>
</dbReference>
<dbReference type="EMBL" id="BOPF01000045">
    <property type="protein sequence ID" value="GIJ51231.1"/>
    <property type="molecule type" value="Genomic_DNA"/>
</dbReference>